<evidence type="ECO:0000256" key="3">
    <source>
        <dbReference type="SAM" id="Phobius"/>
    </source>
</evidence>
<dbReference type="Pfam" id="PF02397">
    <property type="entry name" value="Bac_transf"/>
    <property type="match status" value="1"/>
</dbReference>
<keyword evidence="5" id="KW-0808">Transferase</keyword>
<reference evidence="5 6" key="1">
    <citation type="submission" date="2023-01" db="EMBL/GenBank/DDBJ databases">
        <title>Novel species of the genus Asticcacaulis isolated from rivers.</title>
        <authorList>
            <person name="Lu H."/>
        </authorList>
    </citation>
    <scope>NUCLEOTIDE SEQUENCE [LARGE SCALE GENOMIC DNA]</scope>
    <source>
        <strain evidence="5 6">DXS10W</strain>
    </source>
</reference>
<keyword evidence="3" id="KW-0812">Transmembrane</keyword>
<evidence type="ECO:0000256" key="1">
    <source>
        <dbReference type="ARBA" id="ARBA00006464"/>
    </source>
</evidence>
<gene>
    <name evidence="5" type="ORF">PQU94_00705</name>
</gene>
<evidence type="ECO:0000313" key="5">
    <source>
        <dbReference type="EMBL" id="MDC7692793.1"/>
    </source>
</evidence>
<dbReference type="PANTHER" id="PTHR30576">
    <property type="entry name" value="COLANIC BIOSYNTHESIS UDP-GLUCOSE LIPID CARRIER TRANSFERASE"/>
    <property type="match status" value="1"/>
</dbReference>
<keyword evidence="2" id="KW-0270">Exopolysaccharide synthesis</keyword>
<dbReference type="EMBL" id="JAQQKW010000001">
    <property type="protein sequence ID" value="MDC7692793.1"/>
    <property type="molecule type" value="Genomic_DNA"/>
</dbReference>
<sequence>MLTIQMKGVLSRFATMKVETSKTMRNFDMHSGSIFGNSGPGDCLQPSLQSEVGMSVSKRMIDFLLAGLVLFFLLPALVFIALAIKLDSKGPVLFRQTRSGLNGKKFSIYKFRSMHCMEDGASVRQVVAGDARITAIGHFLRRSSLDELPQVINVLKGEMSLVGPRPHALVHDEMFAELVEGYEQRFLARPGLTGLAQIRGFRGEIRTPNDVVSRVRSDREYIRTWSLVGDFRIIVCTFFIVLNPEYRFK</sequence>
<keyword evidence="6" id="KW-1185">Reference proteome</keyword>
<evidence type="ECO:0000256" key="2">
    <source>
        <dbReference type="ARBA" id="ARBA00023169"/>
    </source>
</evidence>
<feature type="domain" description="Bacterial sugar transferase" evidence="4">
    <location>
        <begin position="58"/>
        <end position="242"/>
    </location>
</feature>
<dbReference type="RefSeq" id="WP_272739579.1">
    <property type="nucleotide sequence ID" value="NZ_JAQQKW010000001.1"/>
</dbReference>
<comment type="caution">
    <text evidence="5">The sequence shown here is derived from an EMBL/GenBank/DDBJ whole genome shotgun (WGS) entry which is preliminary data.</text>
</comment>
<dbReference type="Proteomes" id="UP001216595">
    <property type="component" value="Unassembled WGS sequence"/>
</dbReference>
<dbReference type="GO" id="GO:0016740">
    <property type="term" value="F:transferase activity"/>
    <property type="evidence" value="ECO:0007669"/>
    <property type="project" value="UniProtKB-KW"/>
</dbReference>
<evidence type="ECO:0000259" key="4">
    <source>
        <dbReference type="Pfam" id="PF02397"/>
    </source>
</evidence>
<dbReference type="InterPro" id="IPR003362">
    <property type="entry name" value="Bact_transf"/>
</dbReference>
<proteinExistence type="inferred from homology"/>
<keyword evidence="3" id="KW-0472">Membrane</keyword>
<dbReference type="PANTHER" id="PTHR30576:SF21">
    <property type="entry name" value="UDP-GLUCOSE:UNDECAPRENYL-PHOSPHATE GLUCOSE-1-PHOSPHATE TRANSFERASE"/>
    <property type="match status" value="1"/>
</dbReference>
<keyword evidence="3" id="KW-1133">Transmembrane helix</keyword>
<name>A0ABT5I9C9_9CAUL</name>
<protein>
    <submittedName>
        <fullName evidence="5">Sugar transferase</fullName>
    </submittedName>
</protein>
<comment type="similarity">
    <text evidence="1">Belongs to the bacterial sugar transferase family.</text>
</comment>
<evidence type="ECO:0000313" key="6">
    <source>
        <dbReference type="Proteomes" id="UP001216595"/>
    </source>
</evidence>
<organism evidence="5 6">
    <name type="scientific">Asticcacaulis currens</name>
    <dbReference type="NCBI Taxonomy" id="2984210"/>
    <lineage>
        <taxon>Bacteria</taxon>
        <taxon>Pseudomonadati</taxon>
        <taxon>Pseudomonadota</taxon>
        <taxon>Alphaproteobacteria</taxon>
        <taxon>Caulobacterales</taxon>
        <taxon>Caulobacteraceae</taxon>
        <taxon>Asticcacaulis</taxon>
    </lineage>
</organism>
<accession>A0ABT5I9C9</accession>
<feature type="transmembrane region" description="Helical" evidence="3">
    <location>
        <begin position="63"/>
        <end position="84"/>
    </location>
</feature>